<evidence type="ECO:0000256" key="4">
    <source>
        <dbReference type="SAM" id="MobiDB-lite"/>
    </source>
</evidence>
<evidence type="ECO:0000256" key="1">
    <source>
        <dbReference type="ARBA" id="ARBA00004123"/>
    </source>
</evidence>
<protein>
    <submittedName>
        <fullName evidence="5">Uncharacterized protein</fullName>
    </submittedName>
</protein>
<dbReference type="Gene3D" id="2.30.18.10">
    <property type="entry name" value="Transcription factor IIA (TFIIA), beta-barrel domain"/>
    <property type="match status" value="1"/>
</dbReference>
<feature type="region of interest" description="Disordered" evidence="4">
    <location>
        <begin position="136"/>
        <end position="194"/>
    </location>
</feature>
<organism evidence="5 6">
    <name type="scientific">Cryptosporidium xiaoi</name>
    <dbReference type="NCBI Taxonomy" id="659607"/>
    <lineage>
        <taxon>Eukaryota</taxon>
        <taxon>Sar</taxon>
        <taxon>Alveolata</taxon>
        <taxon>Apicomplexa</taxon>
        <taxon>Conoidasida</taxon>
        <taxon>Coccidia</taxon>
        <taxon>Eucoccidiorida</taxon>
        <taxon>Eimeriorina</taxon>
        <taxon>Cryptosporidiidae</taxon>
        <taxon>Cryptosporidium</taxon>
    </lineage>
</organism>
<keyword evidence="6" id="KW-1185">Reference proteome</keyword>
<comment type="subcellular location">
    <subcellularLocation>
        <location evidence="1">Nucleus</location>
    </subcellularLocation>
</comment>
<proteinExistence type="predicted"/>
<comment type="caution">
    <text evidence="5">The sequence shown here is derived from an EMBL/GenBank/DDBJ whole genome shotgun (WGS) entry which is preliminary data.</text>
</comment>
<dbReference type="Proteomes" id="UP001311799">
    <property type="component" value="Unassembled WGS sequence"/>
</dbReference>
<evidence type="ECO:0000313" key="6">
    <source>
        <dbReference type="Proteomes" id="UP001311799"/>
    </source>
</evidence>
<gene>
    <name evidence="5" type="ORF">RS030_112</name>
</gene>
<name>A0AAV9XY06_9CRYT</name>
<dbReference type="InterPro" id="IPR009088">
    <property type="entry name" value="TFIIA_b-brl"/>
</dbReference>
<feature type="compositionally biased region" description="Low complexity" evidence="4">
    <location>
        <begin position="142"/>
        <end position="153"/>
    </location>
</feature>
<accession>A0AAV9XY06</accession>
<dbReference type="GO" id="GO:0006367">
    <property type="term" value="P:transcription initiation at RNA polymerase II promoter"/>
    <property type="evidence" value="ECO:0007669"/>
    <property type="project" value="InterPro"/>
</dbReference>
<sequence>MLEQLKQRWISKLNDLCLGITNSESNRGNGNNSSLIIKGEDEGWIPRKNEIFSPVLDGVKPIKLNCYSKGNKQKVNESVTSLNIRNNLVPIISSKEMRNLNELETEYEYCQKEMKKKRLDTEQAIRLNDSNAEFDKITSLEGSVENRNNNNNDSGKEDEDDDFGDASWDIVAPNSEKDVNNLDDGNNFDTDNSEKDQLDVISDQGSDLENVSELEDDEPECNDVIIGHFERIIRPYSRKQNQKGKWRVRLRNGIAQIANQEIPFDTLIGEFEF</sequence>
<dbReference type="AlphaFoldDB" id="A0AAV9XY06"/>
<evidence type="ECO:0000313" key="5">
    <source>
        <dbReference type="EMBL" id="KAK6589613.1"/>
    </source>
</evidence>
<keyword evidence="3" id="KW-0539">Nucleus</keyword>
<keyword evidence="2" id="KW-0804">Transcription</keyword>
<dbReference type="EMBL" id="JAWDEY010000011">
    <property type="protein sequence ID" value="KAK6589613.1"/>
    <property type="molecule type" value="Genomic_DNA"/>
</dbReference>
<reference evidence="5 6" key="1">
    <citation type="submission" date="2023-10" db="EMBL/GenBank/DDBJ databases">
        <title>Comparative genomics analysis reveals potential genetic determinants of host preference in Cryptosporidium xiaoi.</title>
        <authorList>
            <person name="Xiao L."/>
            <person name="Li J."/>
        </authorList>
    </citation>
    <scope>NUCLEOTIDE SEQUENCE [LARGE SCALE GENOMIC DNA]</scope>
    <source>
        <strain evidence="5 6">52996</strain>
    </source>
</reference>
<dbReference type="SUPFAM" id="SSF50784">
    <property type="entry name" value="Transcription factor IIA (TFIIA), beta-barrel domain"/>
    <property type="match status" value="1"/>
</dbReference>
<evidence type="ECO:0000256" key="2">
    <source>
        <dbReference type="ARBA" id="ARBA00023163"/>
    </source>
</evidence>
<dbReference type="GO" id="GO:0005672">
    <property type="term" value="C:transcription factor TFIIA complex"/>
    <property type="evidence" value="ECO:0007669"/>
    <property type="project" value="InterPro"/>
</dbReference>
<evidence type="ECO:0000256" key="3">
    <source>
        <dbReference type="ARBA" id="ARBA00023242"/>
    </source>
</evidence>